<dbReference type="Pfam" id="PF17900">
    <property type="entry name" value="Peptidase_M1_N"/>
    <property type="match status" value="1"/>
</dbReference>
<dbReference type="CDD" id="cd09603">
    <property type="entry name" value="M1_APN_like"/>
    <property type="match status" value="1"/>
</dbReference>
<evidence type="ECO:0000313" key="17">
    <source>
        <dbReference type="Proteomes" id="UP001164653"/>
    </source>
</evidence>
<evidence type="ECO:0000259" key="13">
    <source>
        <dbReference type="Pfam" id="PF01433"/>
    </source>
</evidence>
<dbReference type="Pfam" id="PF18962">
    <property type="entry name" value="Por_Secre_tail"/>
    <property type="match status" value="1"/>
</dbReference>
<dbReference type="SUPFAM" id="SSF63737">
    <property type="entry name" value="Leukotriene A4 hydrolase N-terminal domain"/>
    <property type="match status" value="1"/>
</dbReference>
<dbReference type="EC" id="3.4.11.2" evidence="4"/>
<keyword evidence="17" id="KW-1185">Reference proteome</keyword>
<dbReference type="PANTHER" id="PTHR11533">
    <property type="entry name" value="PROTEASE M1 ZINC METALLOPROTEASE"/>
    <property type="match status" value="1"/>
</dbReference>
<evidence type="ECO:0000256" key="3">
    <source>
        <dbReference type="ARBA" id="ARBA00010136"/>
    </source>
</evidence>
<dbReference type="GO" id="GO:0008270">
    <property type="term" value="F:zinc ion binding"/>
    <property type="evidence" value="ECO:0007669"/>
    <property type="project" value="InterPro"/>
</dbReference>
<dbReference type="SUPFAM" id="SSF55486">
    <property type="entry name" value="Metalloproteases ('zincins'), catalytic domain"/>
    <property type="match status" value="1"/>
</dbReference>
<dbReference type="RefSeq" id="WP_267609991.1">
    <property type="nucleotide sequence ID" value="NZ_CP112998.1"/>
</dbReference>
<sequence>MKILLMLWFTAVFCVAYAQEDRHVFQDQDVSVMEARSHYKIFDSSRKASLSAASTNFDVKYYRCEWEVDPAVRYIKGTVTTHFVMSSPGNVISLDLSDVLTVSSVKQRGSSLPFTRSDNTISITFPASVATGVKDSISIAYEGVPPLLGDAFVSATHGSGPTLSAVMWTLSEPFGSKNWWPCKNGLYDKADSVDIHITHPAAYKAASNGLLQSEVAVAGSKIKTHWKHKYLIASYLVCFAVSNYTLLNHSVMIGGTNVPMKTYCYPESQASFQSGTQNALDAMVLYSSLFGDYPFKNEKYGHVQFGWNGGMEHQTSSFMMSLNEVLVAHELGHQWFGNKVTCGSWEDIWLNEGFATHLSSIYRENKYPVAIKTTRTNEINTITSQPDGSVWVDDITNVNRIFSNRLSYYKGSHLLYMLRWILGDATFFTAVKNYINDPALAYGFATTNHLKGHLEAASGKDLTYFFDQWYTGQGYPSYKVEWSPSGNSVDVKLSQTTSHNSVSFFQLPVPLLFKNSVTAEQKLVVLDNTSSGQVFTENLGFAADVVEFDPEVWLITKNNVLTKISGPLPVVFASFKAECNDGSPRLTWETSEEVNAHYFEVQKSSDAVSWKMIGAVNAAGDSKIRNVYAFVDTSVGSEKGYYRILEHDRDGKTQQTRIAVAECNVSAQSEVTLLPNPVGQCMQLNVSDQITEPISIYIYDISGVMRQEGPVSSEQKLINVSKLSPGLYLLKWTSDNQKDSGTVRFLKE</sequence>
<dbReference type="InterPro" id="IPR027268">
    <property type="entry name" value="Peptidase_M4/M1_CTD_sf"/>
</dbReference>
<dbReference type="GO" id="GO:0016285">
    <property type="term" value="F:alanyl aminopeptidase activity"/>
    <property type="evidence" value="ECO:0007669"/>
    <property type="project" value="UniProtKB-EC"/>
</dbReference>
<evidence type="ECO:0000256" key="6">
    <source>
        <dbReference type="ARBA" id="ARBA00022438"/>
    </source>
</evidence>
<comment type="similarity">
    <text evidence="3">Belongs to the peptidase M1 family.</text>
</comment>
<dbReference type="KEGG" id="dpf:ON006_14545"/>
<dbReference type="InterPro" id="IPR026444">
    <property type="entry name" value="Secre_tail"/>
</dbReference>
<feature type="signal peptide" evidence="12">
    <location>
        <begin position="1"/>
        <end position="18"/>
    </location>
</feature>
<keyword evidence="8" id="KW-0479">Metal-binding</keyword>
<dbReference type="GO" id="GO:0005737">
    <property type="term" value="C:cytoplasm"/>
    <property type="evidence" value="ECO:0007669"/>
    <property type="project" value="TreeGrafter"/>
</dbReference>
<evidence type="ECO:0000259" key="14">
    <source>
        <dbReference type="Pfam" id="PF17900"/>
    </source>
</evidence>
<keyword evidence="7" id="KW-0645">Protease</keyword>
<evidence type="ECO:0000256" key="7">
    <source>
        <dbReference type="ARBA" id="ARBA00022670"/>
    </source>
</evidence>
<dbReference type="AlphaFoldDB" id="A0A9E8NHM8"/>
<dbReference type="PRINTS" id="PR00756">
    <property type="entry name" value="ALADIPTASE"/>
</dbReference>
<keyword evidence="10" id="KW-0862">Zinc</keyword>
<dbReference type="Gene3D" id="1.10.390.10">
    <property type="entry name" value="Neutral Protease Domain 2"/>
    <property type="match status" value="1"/>
</dbReference>
<proteinExistence type="inferred from homology"/>
<dbReference type="InterPro" id="IPR042097">
    <property type="entry name" value="Aminopeptidase_N-like_N_sf"/>
</dbReference>
<evidence type="ECO:0000256" key="11">
    <source>
        <dbReference type="ARBA" id="ARBA00023049"/>
    </source>
</evidence>
<dbReference type="GO" id="GO:0005615">
    <property type="term" value="C:extracellular space"/>
    <property type="evidence" value="ECO:0007669"/>
    <property type="project" value="TreeGrafter"/>
</dbReference>
<evidence type="ECO:0000256" key="9">
    <source>
        <dbReference type="ARBA" id="ARBA00022801"/>
    </source>
</evidence>
<dbReference type="Proteomes" id="UP001164653">
    <property type="component" value="Chromosome"/>
</dbReference>
<evidence type="ECO:0000256" key="8">
    <source>
        <dbReference type="ARBA" id="ARBA00022723"/>
    </source>
</evidence>
<evidence type="ECO:0000256" key="5">
    <source>
        <dbReference type="ARBA" id="ARBA00015611"/>
    </source>
</evidence>
<feature type="domain" description="Aminopeptidase N-like N-terminal" evidence="14">
    <location>
        <begin position="61"/>
        <end position="236"/>
    </location>
</feature>
<keyword evidence="12" id="KW-0732">Signal</keyword>
<organism evidence="16 17">
    <name type="scientific">Dyadobacter pollutisoli</name>
    <dbReference type="NCBI Taxonomy" id="2910158"/>
    <lineage>
        <taxon>Bacteria</taxon>
        <taxon>Pseudomonadati</taxon>
        <taxon>Bacteroidota</taxon>
        <taxon>Cytophagia</taxon>
        <taxon>Cytophagales</taxon>
        <taxon>Spirosomataceae</taxon>
        <taxon>Dyadobacter</taxon>
    </lineage>
</organism>
<evidence type="ECO:0000256" key="4">
    <source>
        <dbReference type="ARBA" id="ARBA00012564"/>
    </source>
</evidence>
<dbReference type="Gene3D" id="2.60.40.1730">
    <property type="entry name" value="tricorn interacting facor f3 domain"/>
    <property type="match status" value="1"/>
</dbReference>
<evidence type="ECO:0000256" key="2">
    <source>
        <dbReference type="ARBA" id="ARBA00001947"/>
    </source>
</evidence>
<feature type="domain" description="Peptidase M1 membrane alanine aminopeptidase" evidence="13">
    <location>
        <begin position="319"/>
        <end position="469"/>
    </location>
</feature>
<evidence type="ECO:0000256" key="1">
    <source>
        <dbReference type="ARBA" id="ARBA00000098"/>
    </source>
</evidence>
<dbReference type="GO" id="GO:0070006">
    <property type="term" value="F:metalloaminopeptidase activity"/>
    <property type="evidence" value="ECO:0007669"/>
    <property type="project" value="TreeGrafter"/>
</dbReference>
<keyword evidence="6 16" id="KW-0031">Aminopeptidase</keyword>
<dbReference type="GO" id="GO:0042277">
    <property type="term" value="F:peptide binding"/>
    <property type="evidence" value="ECO:0007669"/>
    <property type="project" value="TreeGrafter"/>
</dbReference>
<keyword evidence="11" id="KW-0482">Metalloprotease</keyword>
<dbReference type="InterPro" id="IPR045357">
    <property type="entry name" value="Aminopeptidase_N-like_N"/>
</dbReference>
<keyword evidence="9" id="KW-0378">Hydrolase</keyword>
<dbReference type="NCBIfam" id="TIGR04183">
    <property type="entry name" value="Por_Secre_tail"/>
    <property type="match status" value="1"/>
</dbReference>
<evidence type="ECO:0000259" key="15">
    <source>
        <dbReference type="Pfam" id="PF18962"/>
    </source>
</evidence>
<feature type="chain" id="PRO_5038900367" description="Aminopeptidase N" evidence="12">
    <location>
        <begin position="19"/>
        <end position="748"/>
    </location>
</feature>
<feature type="domain" description="Secretion system C-terminal sorting" evidence="15">
    <location>
        <begin position="675"/>
        <end position="738"/>
    </location>
</feature>
<evidence type="ECO:0000256" key="10">
    <source>
        <dbReference type="ARBA" id="ARBA00022833"/>
    </source>
</evidence>
<comment type="catalytic activity">
    <reaction evidence="1">
        <text>Release of an N-terminal amino acid, Xaa-|-Yaa- from a peptide, amide or arylamide. Xaa is preferably Ala, but may be most amino acids including Pro (slow action). When a terminal hydrophobic residue is followed by a prolyl residue, the two may be released as an intact Xaa-Pro dipeptide.</text>
        <dbReference type="EC" id="3.4.11.2"/>
    </reaction>
</comment>
<evidence type="ECO:0000313" key="16">
    <source>
        <dbReference type="EMBL" id="WAC15156.1"/>
    </source>
</evidence>
<accession>A0A9E8NHM8</accession>
<dbReference type="InterPro" id="IPR014782">
    <property type="entry name" value="Peptidase_M1_dom"/>
</dbReference>
<dbReference type="PANTHER" id="PTHR11533:SF174">
    <property type="entry name" value="PUROMYCIN-SENSITIVE AMINOPEPTIDASE-RELATED"/>
    <property type="match status" value="1"/>
</dbReference>
<dbReference type="GO" id="GO:0043171">
    <property type="term" value="P:peptide catabolic process"/>
    <property type="evidence" value="ECO:0007669"/>
    <property type="project" value="TreeGrafter"/>
</dbReference>
<evidence type="ECO:0000256" key="12">
    <source>
        <dbReference type="SAM" id="SignalP"/>
    </source>
</evidence>
<gene>
    <name evidence="16" type="ORF">ON006_14545</name>
</gene>
<dbReference type="InterPro" id="IPR001930">
    <property type="entry name" value="Peptidase_M1"/>
</dbReference>
<comment type="cofactor">
    <cofactor evidence="2">
        <name>Zn(2+)</name>
        <dbReference type="ChEBI" id="CHEBI:29105"/>
    </cofactor>
</comment>
<dbReference type="GO" id="GO:0006508">
    <property type="term" value="P:proteolysis"/>
    <property type="evidence" value="ECO:0007669"/>
    <property type="project" value="UniProtKB-KW"/>
</dbReference>
<protein>
    <recommendedName>
        <fullName evidence="5">Aminopeptidase N</fullName>
        <ecNumber evidence="4">3.4.11.2</ecNumber>
    </recommendedName>
</protein>
<dbReference type="Pfam" id="PF01433">
    <property type="entry name" value="Peptidase_M1"/>
    <property type="match status" value="1"/>
</dbReference>
<reference evidence="16" key="1">
    <citation type="submission" date="2022-11" db="EMBL/GenBank/DDBJ databases">
        <title>Dyadobacter pollutisoli sp. nov., isolated from plastic dumped soil.</title>
        <authorList>
            <person name="Kim J.M."/>
            <person name="Kim K.R."/>
            <person name="Lee J.K."/>
            <person name="Hao L."/>
            <person name="Jeon C.O."/>
        </authorList>
    </citation>
    <scope>NUCLEOTIDE SEQUENCE</scope>
    <source>
        <strain evidence="16">U1</strain>
    </source>
</reference>
<dbReference type="GO" id="GO:0016020">
    <property type="term" value="C:membrane"/>
    <property type="evidence" value="ECO:0007669"/>
    <property type="project" value="TreeGrafter"/>
</dbReference>
<dbReference type="InterPro" id="IPR050344">
    <property type="entry name" value="Peptidase_M1_aminopeptidases"/>
</dbReference>
<dbReference type="EMBL" id="CP112998">
    <property type="protein sequence ID" value="WAC15156.1"/>
    <property type="molecule type" value="Genomic_DNA"/>
</dbReference>
<name>A0A9E8NHM8_9BACT</name>